<dbReference type="AlphaFoldDB" id="A0A6A5Y629"/>
<dbReference type="Proteomes" id="UP000799778">
    <property type="component" value="Unassembled WGS sequence"/>
</dbReference>
<dbReference type="GeneID" id="54291822"/>
<name>A0A6A5Y629_9PLEO</name>
<dbReference type="GO" id="GO:0006351">
    <property type="term" value="P:DNA-templated transcription"/>
    <property type="evidence" value="ECO:0007669"/>
    <property type="project" value="InterPro"/>
</dbReference>
<dbReference type="InterPro" id="IPR027079">
    <property type="entry name" value="Tfb1/GTF2H1"/>
</dbReference>
<gene>
    <name evidence="3" type="ORF">BU24DRAFT_5810</name>
</gene>
<protein>
    <recommendedName>
        <fullName evidence="2">BSD domain-containing protein</fullName>
    </recommendedName>
</protein>
<organism evidence="3 4">
    <name type="scientific">Aaosphaeria arxii CBS 175.79</name>
    <dbReference type="NCBI Taxonomy" id="1450172"/>
    <lineage>
        <taxon>Eukaryota</taxon>
        <taxon>Fungi</taxon>
        <taxon>Dikarya</taxon>
        <taxon>Ascomycota</taxon>
        <taxon>Pezizomycotina</taxon>
        <taxon>Dothideomycetes</taxon>
        <taxon>Pleosporomycetidae</taxon>
        <taxon>Pleosporales</taxon>
        <taxon>Pleosporales incertae sedis</taxon>
        <taxon>Aaosphaeria</taxon>
    </lineage>
</organism>
<feature type="region of interest" description="Disordered" evidence="1">
    <location>
        <begin position="338"/>
        <end position="360"/>
    </location>
</feature>
<accession>A0A6A5Y629</accession>
<dbReference type="GO" id="GO:0000439">
    <property type="term" value="C:transcription factor TFIIH core complex"/>
    <property type="evidence" value="ECO:0007669"/>
    <property type="project" value="InterPro"/>
</dbReference>
<dbReference type="PROSITE" id="PS50858">
    <property type="entry name" value="BSD"/>
    <property type="match status" value="1"/>
</dbReference>
<evidence type="ECO:0000313" key="3">
    <source>
        <dbReference type="EMBL" id="KAF2020663.1"/>
    </source>
</evidence>
<dbReference type="SMART" id="SM00751">
    <property type="entry name" value="BSD"/>
    <property type="match status" value="1"/>
</dbReference>
<dbReference type="InterPro" id="IPR005607">
    <property type="entry name" value="BSD_dom"/>
</dbReference>
<sequence length="529" mass="59549">MTMAQTVAAAAAGSAKGDEDKYDGAALLKDIKLQQSLLNSNPSLRQRFDQAYKEKPESIGPQQFMTQFWENRVHLLRSHAVETSQGVGKYNVLAALKPQYVNGEKKMNLSKEQIHIIFAQHPLVRKAYNENVPRRSEDEFWSQFFGSRLLKKLKGEKINPDTDPIVPFLDKYLDLNVDTDPLQNQGAQELIVPHFLDVEGNEQNHSQRLGNRPDWTMRPNSYDKVPILRTLNRMSEKMMKDVPPADIVDRHAPVGMDEDTYKELQLRDLQRAEADNRVVLKVKDQGRLFAIGQGLHTSSSASTYAKRTPSQVLSTIHKDLNTISPGAALNLESAIGIDEDSSSDEESGSRKKARVGSKSTRTAATSEIVKAIKKRHTYDDDLLSSQDTVSNEQIAKLGVSRSVFDTLSMTHNTTVEFLHYFWAVYYSGDADRANEVARLVETLDKSLDRIKAVETTAELERTAKIDQLRKDNEAFTQRTGRRRKFDPNSMPGGAKAVNDIMTPLTRAIQSAIDQYRKALQEQMSQLPTS</sequence>
<dbReference type="PANTHER" id="PTHR12856">
    <property type="entry name" value="TRANSCRIPTION INITIATION FACTOR IIH-RELATED"/>
    <property type="match status" value="1"/>
</dbReference>
<evidence type="ECO:0000313" key="4">
    <source>
        <dbReference type="Proteomes" id="UP000799778"/>
    </source>
</evidence>
<dbReference type="Pfam" id="PF03909">
    <property type="entry name" value="BSD"/>
    <property type="match status" value="2"/>
</dbReference>
<dbReference type="EMBL" id="ML978066">
    <property type="protein sequence ID" value="KAF2020663.1"/>
    <property type="molecule type" value="Genomic_DNA"/>
</dbReference>
<reference evidence="3" key="1">
    <citation type="journal article" date="2020" name="Stud. Mycol.">
        <title>101 Dothideomycetes genomes: a test case for predicting lifestyles and emergence of pathogens.</title>
        <authorList>
            <person name="Haridas S."/>
            <person name="Albert R."/>
            <person name="Binder M."/>
            <person name="Bloem J."/>
            <person name="Labutti K."/>
            <person name="Salamov A."/>
            <person name="Andreopoulos B."/>
            <person name="Baker S."/>
            <person name="Barry K."/>
            <person name="Bills G."/>
            <person name="Bluhm B."/>
            <person name="Cannon C."/>
            <person name="Castanera R."/>
            <person name="Culley D."/>
            <person name="Daum C."/>
            <person name="Ezra D."/>
            <person name="Gonzalez J."/>
            <person name="Henrissat B."/>
            <person name="Kuo A."/>
            <person name="Liang C."/>
            <person name="Lipzen A."/>
            <person name="Lutzoni F."/>
            <person name="Magnuson J."/>
            <person name="Mondo S."/>
            <person name="Nolan M."/>
            <person name="Ohm R."/>
            <person name="Pangilinan J."/>
            <person name="Park H.-J."/>
            <person name="Ramirez L."/>
            <person name="Alfaro M."/>
            <person name="Sun H."/>
            <person name="Tritt A."/>
            <person name="Yoshinaga Y."/>
            <person name="Zwiers L.-H."/>
            <person name="Turgeon B."/>
            <person name="Goodwin S."/>
            <person name="Spatafora J."/>
            <person name="Crous P."/>
            <person name="Grigoriev I."/>
        </authorList>
    </citation>
    <scope>NUCLEOTIDE SEQUENCE</scope>
    <source>
        <strain evidence="3">CBS 175.79</strain>
    </source>
</reference>
<evidence type="ECO:0000256" key="1">
    <source>
        <dbReference type="SAM" id="MobiDB-lite"/>
    </source>
</evidence>
<dbReference type="GO" id="GO:0006289">
    <property type="term" value="P:nucleotide-excision repair"/>
    <property type="evidence" value="ECO:0007669"/>
    <property type="project" value="InterPro"/>
</dbReference>
<proteinExistence type="predicted"/>
<dbReference type="RefSeq" id="XP_033389002.1">
    <property type="nucleotide sequence ID" value="XM_033534425.1"/>
</dbReference>
<evidence type="ECO:0000259" key="2">
    <source>
        <dbReference type="PROSITE" id="PS50858"/>
    </source>
</evidence>
<keyword evidence="4" id="KW-1185">Reference proteome</keyword>
<feature type="domain" description="BSD" evidence="2">
    <location>
        <begin position="101"/>
        <end position="152"/>
    </location>
</feature>
<dbReference type="OrthoDB" id="360521at2759"/>